<organism evidence="2 3">
    <name type="scientific">Rhizopus delemar</name>
    <dbReference type="NCBI Taxonomy" id="936053"/>
    <lineage>
        <taxon>Eukaryota</taxon>
        <taxon>Fungi</taxon>
        <taxon>Fungi incertae sedis</taxon>
        <taxon>Mucoromycota</taxon>
        <taxon>Mucoromycotina</taxon>
        <taxon>Mucoromycetes</taxon>
        <taxon>Mucorales</taxon>
        <taxon>Mucorineae</taxon>
        <taxon>Rhizopodaceae</taxon>
        <taxon>Rhizopus</taxon>
    </lineage>
</organism>
<accession>A0A9P7CKK4</accession>
<sequence length="628" mass="71592">MDRNVTDHKIGKENTPQSGSQKRFKGKGKAIDSEVITTSSIGISTTDEPIMFNKITLEDNDLEYSSDDFDAPVVKRPFLGESTKSALRITKSTSAAVESSTTASKTSISSPKPSEPVPTAFKSAATSVKASDIKEGPKKISKRVMTIKTTVKNIWKPAYLQPLYGLVHTTNLLVTHTFAFTKYIYLQELAENENFALNNFVTKNFFVEVFLSLVLSKGVNSTRLKDTIKNYRRLISKYKEAYFEDASYSPPNLPYAQQIALYECTKIQTAYYNSIKAHFGNRLRSLINKLFKKKEKAESLRGEMQANKSSSKAIKEAIRKKIYRPCNQVKLAIAKKEMPEVGLLDDQSRTQLNDFLSSYPEDYTFQKNSIYYDVMASPKNHFKAFFRLAELSEAEQTKQVACFPLRSTFIPCYMTLDSKIIHYHILKSKKNLKTGSKFETWGAVVDLNKKAFKHQGFQKNLRFQGTLETDGVGVSIMKQNTDTSRKSPKPNTEKKVDGNQTEQIEGLGQAELKSTEGKCVLIDPGRRDLMYCMKETSTVEEKQTLIFTKNNRSKCSRHFRYLKKHTQPFVVQKVEVILSRSESNSVNLKKFIQYIKTRTSVKTTLYEYYGNETTKSKETYFPESEFDF</sequence>
<dbReference type="Proteomes" id="UP000740926">
    <property type="component" value="Unassembled WGS sequence"/>
</dbReference>
<dbReference type="AlphaFoldDB" id="A0A9P7CKK4"/>
<feature type="region of interest" description="Disordered" evidence="1">
    <location>
        <begin position="478"/>
        <end position="500"/>
    </location>
</feature>
<feature type="region of interest" description="Disordered" evidence="1">
    <location>
        <begin position="100"/>
        <end position="121"/>
    </location>
</feature>
<comment type="caution">
    <text evidence="2">The sequence shown here is derived from an EMBL/GenBank/DDBJ whole genome shotgun (WGS) entry which is preliminary data.</text>
</comment>
<feature type="compositionally biased region" description="Low complexity" evidence="1">
    <location>
        <begin position="100"/>
        <end position="112"/>
    </location>
</feature>
<reference evidence="2 3" key="1">
    <citation type="journal article" date="2020" name="Microb. Genom.">
        <title>Genetic diversity of clinical and environmental Mucorales isolates obtained from an investigation of mucormycosis cases among solid organ transplant recipients.</title>
        <authorList>
            <person name="Nguyen M.H."/>
            <person name="Kaul D."/>
            <person name="Muto C."/>
            <person name="Cheng S.J."/>
            <person name="Richter R.A."/>
            <person name="Bruno V.M."/>
            <person name="Liu G."/>
            <person name="Beyhan S."/>
            <person name="Sundermann A.J."/>
            <person name="Mounaud S."/>
            <person name="Pasculle A.W."/>
            <person name="Nierman W.C."/>
            <person name="Driscoll E."/>
            <person name="Cumbie R."/>
            <person name="Clancy C.J."/>
            <person name="Dupont C.L."/>
        </authorList>
    </citation>
    <scope>NUCLEOTIDE SEQUENCE [LARGE SCALE GENOMIC DNA]</scope>
    <source>
        <strain evidence="2 3">GL24</strain>
    </source>
</reference>
<keyword evidence="3" id="KW-1185">Reference proteome</keyword>
<name>A0A9P7CKK4_9FUNG</name>
<evidence type="ECO:0000313" key="3">
    <source>
        <dbReference type="Proteomes" id="UP000740926"/>
    </source>
</evidence>
<proteinExistence type="predicted"/>
<evidence type="ECO:0000256" key="1">
    <source>
        <dbReference type="SAM" id="MobiDB-lite"/>
    </source>
</evidence>
<evidence type="ECO:0000313" key="2">
    <source>
        <dbReference type="EMBL" id="KAG1565310.1"/>
    </source>
</evidence>
<dbReference type="EMBL" id="JAANIU010002173">
    <property type="protein sequence ID" value="KAG1565310.1"/>
    <property type="molecule type" value="Genomic_DNA"/>
</dbReference>
<feature type="region of interest" description="Disordered" evidence="1">
    <location>
        <begin position="1"/>
        <end position="31"/>
    </location>
</feature>
<protein>
    <submittedName>
        <fullName evidence="2">Uncharacterized protein</fullName>
    </submittedName>
</protein>
<gene>
    <name evidence="2" type="ORF">G6F50_010191</name>
</gene>
<feature type="compositionally biased region" description="Basic and acidic residues" evidence="1">
    <location>
        <begin position="1"/>
        <end position="12"/>
    </location>
</feature>